<name>A0A6P0D9B8_RHILE</name>
<sequence length="86" mass="10070">MMRLHTEPDTEWKNIFQLWRESGEVLPLKVAKSSWSAEAGHFLIVEDVEIKKWPYGTAWGQYHWKGIPGAKGEKINQPGTYTWRKL</sequence>
<gene>
    <name evidence="1" type="ORF">GUK36_03365</name>
</gene>
<accession>A0A6P0D9B8</accession>
<organism evidence="1 2">
    <name type="scientific">Rhizobium leguminosarum</name>
    <dbReference type="NCBI Taxonomy" id="384"/>
    <lineage>
        <taxon>Bacteria</taxon>
        <taxon>Pseudomonadati</taxon>
        <taxon>Pseudomonadota</taxon>
        <taxon>Alphaproteobacteria</taxon>
        <taxon>Hyphomicrobiales</taxon>
        <taxon>Rhizobiaceae</taxon>
        <taxon>Rhizobium/Agrobacterium group</taxon>
        <taxon>Rhizobium</taxon>
    </lineage>
</organism>
<protein>
    <submittedName>
        <fullName evidence="1">Uncharacterized protein</fullName>
    </submittedName>
</protein>
<dbReference type="RefSeq" id="WP_011654103.1">
    <property type="nucleotide sequence ID" value="NZ_WXXP01000001.1"/>
</dbReference>
<dbReference type="Proteomes" id="UP000471409">
    <property type="component" value="Unassembled WGS sequence"/>
</dbReference>
<evidence type="ECO:0000313" key="1">
    <source>
        <dbReference type="EMBL" id="NEK48466.1"/>
    </source>
</evidence>
<dbReference type="EMBL" id="WXXP01000001">
    <property type="protein sequence ID" value="NEK48466.1"/>
    <property type="molecule type" value="Genomic_DNA"/>
</dbReference>
<evidence type="ECO:0000313" key="2">
    <source>
        <dbReference type="Proteomes" id="UP000471409"/>
    </source>
</evidence>
<dbReference type="AlphaFoldDB" id="A0A6P0D9B8"/>
<comment type="caution">
    <text evidence="1">The sequence shown here is derived from an EMBL/GenBank/DDBJ whole genome shotgun (WGS) entry which is preliminary data.</text>
</comment>
<reference evidence="1 2" key="1">
    <citation type="submission" date="2020-01" db="EMBL/GenBank/DDBJ databases">
        <title>Rhizobium genotypes associated with high levels of biological nitrogen fixation by grain legumes in a temperate-maritime cropping system.</title>
        <authorList>
            <person name="Maluk M."/>
            <person name="Francesc Ferrando Molina F."/>
            <person name="Lopez Del Egido L."/>
            <person name="Lafos M."/>
            <person name="Langarica-Fuentes A."/>
            <person name="Gebre Yohannes G."/>
            <person name="Young M.W."/>
            <person name="Martin P."/>
            <person name="Gantlett R."/>
            <person name="Kenicer G."/>
            <person name="Hawes C."/>
            <person name="Begg G.S."/>
            <person name="Quilliam R.S."/>
            <person name="Squire G.R."/>
            <person name="Poole P.S."/>
            <person name="Young P.W."/>
            <person name="Iannetta P.M."/>
            <person name="James E.K."/>
        </authorList>
    </citation>
    <scope>NUCLEOTIDE SEQUENCE [LARGE SCALE GENOMIC DNA]</scope>
    <source>
        <strain evidence="1 2">JHI944</strain>
    </source>
</reference>
<proteinExistence type="predicted"/>